<name>A0A1I1FQT8_9SPHI</name>
<proteinExistence type="predicted"/>
<reference evidence="2" key="1">
    <citation type="submission" date="2016-10" db="EMBL/GenBank/DDBJ databases">
        <authorList>
            <person name="Varghese N."/>
            <person name="Submissions S."/>
        </authorList>
    </citation>
    <scope>NUCLEOTIDE SEQUENCE [LARGE SCALE GENOMIC DNA]</scope>
    <source>
        <strain evidence="2">DSM 22900</strain>
    </source>
</reference>
<gene>
    <name evidence="1" type="ORF">SAMN05421747_103104</name>
</gene>
<evidence type="ECO:0000313" key="1">
    <source>
        <dbReference type="EMBL" id="SFC01695.1"/>
    </source>
</evidence>
<sequence>MANAQQINQHLKVENLLIKYIIFYLTKKAFVTNLVYIK</sequence>
<accession>A0A1I1FQT8</accession>
<dbReference type="Proteomes" id="UP000199577">
    <property type="component" value="Unassembled WGS sequence"/>
</dbReference>
<organism evidence="1 2">
    <name type="scientific">Parapedobacter composti</name>
    <dbReference type="NCBI Taxonomy" id="623281"/>
    <lineage>
        <taxon>Bacteria</taxon>
        <taxon>Pseudomonadati</taxon>
        <taxon>Bacteroidota</taxon>
        <taxon>Sphingobacteriia</taxon>
        <taxon>Sphingobacteriales</taxon>
        <taxon>Sphingobacteriaceae</taxon>
        <taxon>Parapedobacter</taxon>
    </lineage>
</organism>
<evidence type="ECO:0000313" key="2">
    <source>
        <dbReference type="Proteomes" id="UP000199577"/>
    </source>
</evidence>
<protein>
    <submittedName>
        <fullName evidence="1">Uncharacterized protein</fullName>
    </submittedName>
</protein>
<keyword evidence="2" id="KW-1185">Reference proteome</keyword>
<dbReference type="AlphaFoldDB" id="A0A1I1FQT8"/>
<dbReference type="EMBL" id="FOLL01000003">
    <property type="protein sequence ID" value="SFC01695.1"/>
    <property type="molecule type" value="Genomic_DNA"/>
</dbReference>